<dbReference type="Gene3D" id="2.30.110.10">
    <property type="entry name" value="Electron Transport, Fmn-binding Protein, Chain A"/>
    <property type="match status" value="1"/>
</dbReference>
<feature type="domain" description="Pyridoxamine 5'-phosphate oxidase N-terminal" evidence="1">
    <location>
        <begin position="6"/>
        <end position="96"/>
    </location>
</feature>
<gene>
    <name evidence="2" type="ORF">AAIG11_00215</name>
</gene>
<dbReference type="PANTHER" id="PTHR28040:SF1">
    <property type="entry name" value="PYRIDOXAMINE 5'-PHOSPHATE OXIDASE YLR456W HOMOLOG-RELATED"/>
    <property type="match status" value="1"/>
</dbReference>
<dbReference type="SUPFAM" id="SSF50475">
    <property type="entry name" value="FMN-binding split barrel"/>
    <property type="match status" value="1"/>
</dbReference>
<dbReference type="InterPro" id="IPR052841">
    <property type="entry name" value="PMP_oxidase-like"/>
</dbReference>
<dbReference type="EC" id="1.4.3.5" evidence="2"/>
<dbReference type="EC" id="1.-.-.-" evidence="2"/>
<protein>
    <submittedName>
        <fullName evidence="2">Pyridoxamine 5'-phosphate oxidase family protein</fullName>
        <ecNumber evidence="2">1.-.-.-</ecNumber>
        <ecNumber evidence="2">1.4.3.5</ecNumber>
    </submittedName>
</protein>
<dbReference type="Pfam" id="PF01243">
    <property type="entry name" value="PNPOx_N"/>
    <property type="match status" value="1"/>
</dbReference>
<dbReference type="Proteomes" id="UP001407405">
    <property type="component" value="Unassembled WGS sequence"/>
</dbReference>
<dbReference type="GO" id="GO:0004733">
    <property type="term" value="F:pyridoxamine phosphate oxidase activity"/>
    <property type="evidence" value="ECO:0007669"/>
    <property type="project" value="UniProtKB-EC"/>
</dbReference>
<dbReference type="InterPro" id="IPR012349">
    <property type="entry name" value="Split_barrel_FMN-bd"/>
</dbReference>
<dbReference type="InterPro" id="IPR011576">
    <property type="entry name" value="Pyridox_Oxase_N"/>
</dbReference>
<keyword evidence="2" id="KW-0560">Oxidoreductase</keyword>
<evidence type="ECO:0000313" key="2">
    <source>
        <dbReference type="EMBL" id="MEN1758882.1"/>
    </source>
</evidence>
<dbReference type="PANTHER" id="PTHR28040">
    <property type="entry name" value="PYRIDOXAMINE 5'-PHOSPHATE OXIDASE YLR456W HOMOLOG-RELATED"/>
    <property type="match status" value="1"/>
</dbReference>
<evidence type="ECO:0000313" key="3">
    <source>
        <dbReference type="Proteomes" id="UP001407405"/>
    </source>
</evidence>
<reference evidence="2 3" key="1">
    <citation type="submission" date="2024-04" db="EMBL/GenBank/DDBJ databases">
        <title>Genome sequencing and metabolic network reconstruction of aminoacids and betaine degradation by Anoxynatronum sibiricum.</title>
        <authorList>
            <person name="Detkova E.N."/>
            <person name="Boltjanskaja Y.V."/>
            <person name="Mardanov A.V."/>
            <person name="Kevbrin V."/>
        </authorList>
    </citation>
    <scope>NUCLEOTIDE SEQUENCE [LARGE SCALE GENOMIC DNA]</scope>
    <source>
        <strain evidence="2 3">Z-7981</strain>
    </source>
</reference>
<name>A0ABU9VP57_9CLOT</name>
<proteinExistence type="predicted"/>
<keyword evidence="3" id="KW-1185">Reference proteome</keyword>
<sequence>MTIPVKLLTLLKNEKLCFLSTSHQDHPHVSLMNFTYLPEKNVIILTTRVDTTKMSYMNHNPHVALLFTHLSDTNRPPVSCTVYGKAHVADPTQDNFYRQAHLQRHPGMEPFIMGEHISVVTVHIQHGSIANIQDQVSNWSL</sequence>
<comment type="caution">
    <text evidence="2">The sequence shown here is derived from an EMBL/GenBank/DDBJ whole genome shotgun (WGS) entry which is preliminary data.</text>
</comment>
<dbReference type="RefSeq" id="WP_343184269.1">
    <property type="nucleotide sequence ID" value="NZ_JBCITM010000001.1"/>
</dbReference>
<evidence type="ECO:0000259" key="1">
    <source>
        <dbReference type="Pfam" id="PF01243"/>
    </source>
</evidence>
<accession>A0ABU9VP57</accession>
<dbReference type="EMBL" id="JBCITM010000001">
    <property type="protein sequence ID" value="MEN1758882.1"/>
    <property type="molecule type" value="Genomic_DNA"/>
</dbReference>
<organism evidence="2 3">
    <name type="scientific">Anoxynatronum sibiricum</name>
    <dbReference type="NCBI Taxonomy" id="210623"/>
    <lineage>
        <taxon>Bacteria</taxon>
        <taxon>Bacillati</taxon>
        <taxon>Bacillota</taxon>
        <taxon>Clostridia</taxon>
        <taxon>Eubacteriales</taxon>
        <taxon>Clostridiaceae</taxon>
        <taxon>Anoxynatronum</taxon>
    </lineage>
</organism>